<dbReference type="GO" id="GO:0016887">
    <property type="term" value="F:ATP hydrolysis activity"/>
    <property type="evidence" value="ECO:0007669"/>
    <property type="project" value="InterPro"/>
</dbReference>
<gene>
    <name evidence="4" type="ORF">HMPREF3293_00129</name>
</gene>
<evidence type="ECO:0000256" key="2">
    <source>
        <dbReference type="ARBA" id="ARBA00022840"/>
    </source>
</evidence>
<dbReference type="STRING" id="626937.HMPREF3293_00129"/>
<dbReference type="InterPro" id="IPR027417">
    <property type="entry name" value="P-loop_NTPase"/>
</dbReference>
<dbReference type="AlphaFoldDB" id="A0A136Q8V5"/>
<dbReference type="PANTHER" id="PTHR43790">
    <property type="entry name" value="CARBOHYDRATE TRANSPORT ATP-BINDING PROTEIN MG119-RELATED"/>
    <property type="match status" value="1"/>
</dbReference>
<dbReference type="PANTHER" id="PTHR43790:SF8">
    <property type="entry name" value="SUGAR ABC TRANSPORTER ATP-BINDING PROTEIN"/>
    <property type="match status" value="1"/>
</dbReference>
<accession>A0A136Q8V5</accession>
<dbReference type="PROSITE" id="PS50893">
    <property type="entry name" value="ABC_TRANSPORTER_2"/>
    <property type="match status" value="2"/>
</dbReference>
<dbReference type="EMBL" id="LSZW01000008">
    <property type="protein sequence ID" value="KXK67006.1"/>
    <property type="molecule type" value="Genomic_DNA"/>
</dbReference>
<feature type="domain" description="ABC transporter" evidence="3">
    <location>
        <begin position="6"/>
        <end position="241"/>
    </location>
</feature>
<organism evidence="4 5">
    <name type="scientific">Christensenella minuta</name>
    <dbReference type="NCBI Taxonomy" id="626937"/>
    <lineage>
        <taxon>Bacteria</taxon>
        <taxon>Bacillati</taxon>
        <taxon>Bacillota</taxon>
        <taxon>Clostridia</taxon>
        <taxon>Christensenellales</taxon>
        <taxon>Christensenellaceae</taxon>
        <taxon>Christensenella</taxon>
    </lineage>
</organism>
<proteinExistence type="predicted"/>
<dbReference type="InterPro" id="IPR003439">
    <property type="entry name" value="ABC_transporter-like_ATP-bd"/>
</dbReference>
<keyword evidence="1" id="KW-0547">Nucleotide-binding</keyword>
<protein>
    <submittedName>
        <fullName evidence="4">ABC transporter, ATP-binding protein</fullName>
    </submittedName>
</protein>
<dbReference type="Gene3D" id="3.40.50.300">
    <property type="entry name" value="P-loop containing nucleotide triphosphate hydrolases"/>
    <property type="match status" value="2"/>
</dbReference>
<dbReference type="Pfam" id="PF00005">
    <property type="entry name" value="ABC_tran"/>
    <property type="match status" value="1"/>
</dbReference>
<name>A0A136Q8V5_9FIRM</name>
<sequence>MIREVLRLEGIFANAHNVPTLYNAWLNLQKNEIVGLFGLNNSGRTTLIQILCGNILPTAGRIYRNEKPVVLLSPVHAKQMGIVRINSFNSLFLDFDLTNNIFLMPENPKRFLVNEQVHAMQSQAILNFLGLRIPSKTKVRDLNLVEQFIVLLARAIAEHAEIIVIEDILFTFTEDQLTTIHNVLKIICKEGISILLSEYRAKTLMHLCDRIFVVREGTIASICSSDQFDEKKLTSIMIGQKIKEPLYRSGKILRNQGSPLLEWQNVCYGKMLKSFSMAIHKSQIVGLLCNNKHMLEGILAVLKIPHPTQGQILFRQRPLLRSAIYRDIFLIPENDIIYENLSMNENITLLAQKEFSLPFGIIPHSKIQMLYNELVLPHFMEELSEMRKHSIKAFSRKMRLELSLCRALMLGPSILVLINPTKLMDSLSVTQILRKIVHLKERAGISILLISNNIYDQLHICDTILFTGEKKVLTQFDMNRHSSDDVLTYYRAYMGR</sequence>
<keyword evidence="5" id="KW-1185">Reference proteome</keyword>
<dbReference type="RefSeq" id="WP_066523631.1">
    <property type="nucleotide sequence ID" value="NZ_CABMOF010000025.1"/>
</dbReference>
<dbReference type="OrthoDB" id="2078674at2"/>
<feature type="domain" description="ABC transporter" evidence="3">
    <location>
        <begin position="247"/>
        <end position="494"/>
    </location>
</feature>
<dbReference type="KEGG" id="cmiu:B1H56_13135"/>
<reference evidence="4 5" key="1">
    <citation type="submission" date="2016-02" db="EMBL/GenBank/DDBJ databases">
        <authorList>
            <person name="Wen L."/>
            <person name="He K."/>
            <person name="Yang H."/>
        </authorList>
    </citation>
    <scope>NUCLEOTIDE SEQUENCE [LARGE SCALE GENOMIC DNA]</scope>
    <source>
        <strain evidence="4 5">DSM 22607</strain>
    </source>
</reference>
<keyword evidence="2 4" id="KW-0067">ATP-binding</keyword>
<dbReference type="GO" id="GO:0005524">
    <property type="term" value="F:ATP binding"/>
    <property type="evidence" value="ECO:0007669"/>
    <property type="project" value="UniProtKB-KW"/>
</dbReference>
<dbReference type="Proteomes" id="UP000070366">
    <property type="component" value="Unassembled WGS sequence"/>
</dbReference>
<evidence type="ECO:0000256" key="1">
    <source>
        <dbReference type="ARBA" id="ARBA00022741"/>
    </source>
</evidence>
<evidence type="ECO:0000259" key="3">
    <source>
        <dbReference type="PROSITE" id="PS50893"/>
    </source>
</evidence>
<evidence type="ECO:0000313" key="4">
    <source>
        <dbReference type="EMBL" id="KXK67006.1"/>
    </source>
</evidence>
<comment type="caution">
    <text evidence="4">The sequence shown here is derived from an EMBL/GenBank/DDBJ whole genome shotgun (WGS) entry which is preliminary data.</text>
</comment>
<dbReference type="SUPFAM" id="SSF52540">
    <property type="entry name" value="P-loop containing nucleoside triphosphate hydrolases"/>
    <property type="match status" value="2"/>
</dbReference>
<evidence type="ECO:0000313" key="5">
    <source>
        <dbReference type="Proteomes" id="UP000070366"/>
    </source>
</evidence>
<dbReference type="InterPro" id="IPR050107">
    <property type="entry name" value="ABC_carbohydrate_import_ATPase"/>
</dbReference>